<proteinExistence type="predicted"/>
<accession>A0A0W0WBF2</accession>
<evidence type="ECO:0000313" key="2">
    <source>
        <dbReference type="Proteomes" id="UP000054908"/>
    </source>
</evidence>
<dbReference type="EMBL" id="LNYL01000022">
    <property type="protein sequence ID" value="KTD29687.1"/>
    <property type="molecule type" value="Genomic_DNA"/>
</dbReference>
<evidence type="ECO:0000313" key="1">
    <source>
        <dbReference type="EMBL" id="KTD29687.1"/>
    </source>
</evidence>
<reference evidence="1 2" key="1">
    <citation type="submission" date="2015-11" db="EMBL/GenBank/DDBJ databases">
        <title>Genomic analysis of 38 Legionella species identifies large and diverse effector repertoires.</title>
        <authorList>
            <person name="Burstein D."/>
            <person name="Amaro F."/>
            <person name="Zusman T."/>
            <person name="Lifshitz Z."/>
            <person name="Cohen O."/>
            <person name="Gilbert J.A."/>
            <person name="Pupko T."/>
            <person name="Shuman H.A."/>
            <person name="Segal G."/>
        </authorList>
    </citation>
    <scope>NUCLEOTIDE SEQUENCE [LARGE SCALE GENOMIC DNA]</scope>
    <source>
        <strain evidence="1 2">PX-1-G2-E2</strain>
    </source>
</reference>
<dbReference type="Proteomes" id="UP000054908">
    <property type="component" value="Unassembled WGS sequence"/>
</dbReference>
<dbReference type="PATRIC" id="fig|466.6.peg.920"/>
<keyword evidence="2" id="KW-1185">Reference proteome</keyword>
<organism evidence="1 2">
    <name type="scientific">Legionella maceachernii</name>
    <dbReference type="NCBI Taxonomy" id="466"/>
    <lineage>
        <taxon>Bacteria</taxon>
        <taxon>Pseudomonadati</taxon>
        <taxon>Pseudomonadota</taxon>
        <taxon>Gammaproteobacteria</taxon>
        <taxon>Legionellales</taxon>
        <taxon>Legionellaceae</taxon>
        <taxon>Legionella</taxon>
    </lineage>
</organism>
<gene>
    <name evidence="1" type="ORF">Lmac_0862</name>
</gene>
<comment type="caution">
    <text evidence="1">The sequence shown here is derived from an EMBL/GenBank/DDBJ whole genome shotgun (WGS) entry which is preliminary data.</text>
</comment>
<protein>
    <submittedName>
        <fullName evidence="1">Uncharacterized protein</fullName>
    </submittedName>
</protein>
<dbReference type="RefSeq" id="WP_156415002.1">
    <property type="nucleotide sequence ID" value="NZ_CAAAIB010000015.1"/>
</dbReference>
<sequence>MTRTVEIIETKAYRNTGYDIIYDGKQYCIMRSNSMGTPEFMTYHDTLDEATMARQNKS</sequence>
<dbReference type="AlphaFoldDB" id="A0A0W0WBF2"/>
<name>A0A0W0WBF2_9GAMM</name>
<dbReference type="STRING" id="466.Lmac_0862"/>